<gene>
    <name evidence="2" type="ORF">K227x_36800</name>
</gene>
<accession>A0A517NDS1</accession>
<evidence type="ECO:0000313" key="2">
    <source>
        <dbReference type="EMBL" id="QDT05280.1"/>
    </source>
</evidence>
<dbReference type="Proteomes" id="UP000318538">
    <property type="component" value="Chromosome"/>
</dbReference>
<sequence length="494" mass="55592" precursor="true">MKFSAWMFLVVVGWSSTASAQVMVSPAFDQSVAVDRPSCPDSHPFMLHPQSAPDPLLRHRLWPAPQNRLDHDAMPWVNRALILRQSFAAHTVPDDRQHIQWNDLPLDQYPVAPVRESLGKYQVAMGELDRIENAMKVQYDLALDQLSVHETIGLLLPEYQDMRVLSRLLEARIRIALVEQRYQDAIRSMRIGFRLAQVAAHSTDLLIGRVIGISIAQRMMTVLEVAVQQPGFPNMYWALAALPREQLFEVRDSIEFESTLFTKLLPNHGDLPPQPIGQIAAAEALGKLADDFHGILVGVSADPEDDRRRAAVRISLYVASRAESSRHQLAQDPVFGQYAADLSGSEAVLRTISKRLIRIRDQWLAWQSIPLEIRRRDGGQPSPELVRLQSSSDLVDRVASELLPQFVQANYSQRADQQLARLITLEALRMHVAQSGELPETLSQLEPVPAWNDAVSGQPFGYRRIDPSHAVLTRVPNSGNDPHTETIIHWKVKP</sequence>
<evidence type="ECO:0000313" key="3">
    <source>
        <dbReference type="Proteomes" id="UP000318538"/>
    </source>
</evidence>
<organism evidence="2 3">
    <name type="scientific">Rubripirellula lacrimiformis</name>
    <dbReference type="NCBI Taxonomy" id="1930273"/>
    <lineage>
        <taxon>Bacteria</taxon>
        <taxon>Pseudomonadati</taxon>
        <taxon>Planctomycetota</taxon>
        <taxon>Planctomycetia</taxon>
        <taxon>Pirellulales</taxon>
        <taxon>Pirellulaceae</taxon>
        <taxon>Rubripirellula</taxon>
    </lineage>
</organism>
<dbReference type="OrthoDB" id="278035at2"/>
<keyword evidence="3" id="KW-1185">Reference proteome</keyword>
<name>A0A517NDS1_9BACT</name>
<proteinExistence type="predicted"/>
<dbReference type="RefSeq" id="WP_145171310.1">
    <property type="nucleotide sequence ID" value="NZ_CP036525.1"/>
</dbReference>
<dbReference type="AlphaFoldDB" id="A0A517NDS1"/>
<feature type="chain" id="PRO_5022126168" evidence="1">
    <location>
        <begin position="21"/>
        <end position="494"/>
    </location>
</feature>
<evidence type="ECO:0000256" key="1">
    <source>
        <dbReference type="SAM" id="SignalP"/>
    </source>
</evidence>
<dbReference type="KEGG" id="rlc:K227x_36800"/>
<protein>
    <submittedName>
        <fullName evidence="2">Uncharacterized protein</fullName>
    </submittedName>
</protein>
<keyword evidence="1" id="KW-0732">Signal</keyword>
<dbReference type="EMBL" id="CP036525">
    <property type="protein sequence ID" value="QDT05280.1"/>
    <property type="molecule type" value="Genomic_DNA"/>
</dbReference>
<feature type="signal peptide" evidence="1">
    <location>
        <begin position="1"/>
        <end position="20"/>
    </location>
</feature>
<reference evidence="2 3" key="1">
    <citation type="submission" date="2019-02" db="EMBL/GenBank/DDBJ databases">
        <title>Deep-cultivation of Planctomycetes and their phenomic and genomic characterization uncovers novel biology.</title>
        <authorList>
            <person name="Wiegand S."/>
            <person name="Jogler M."/>
            <person name="Boedeker C."/>
            <person name="Pinto D."/>
            <person name="Vollmers J."/>
            <person name="Rivas-Marin E."/>
            <person name="Kohn T."/>
            <person name="Peeters S.H."/>
            <person name="Heuer A."/>
            <person name="Rast P."/>
            <person name="Oberbeckmann S."/>
            <person name="Bunk B."/>
            <person name="Jeske O."/>
            <person name="Meyerdierks A."/>
            <person name="Storesund J.E."/>
            <person name="Kallscheuer N."/>
            <person name="Luecker S."/>
            <person name="Lage O.M."/>
            <person name="Pohl T."/>
            <person name="Merkel B.J."/>
            <person name="Hornburger P."/>
            <person name="Mueller R.-W."/>
            <person name="Bruemmer F."/>
            <person name="Labrenz M."/>
            <person name="Spormann A.M."/>
            <person name="Op den Camp H."/>
            <person name="Overmann J."/>
            <person name="Amann R."/>
            <person name="Jetten M.S.M."/>
            <person name="Mascher T."/>
            <person name="Medema M.H."/>
            <person name="Devos D.P."/>
            <person name="Kaster A.-K."/>
            <person name="Ovreas L."/>
            <person name="Rohde M."/>
            <person name="Galperin M.Y."/>
            <person name="Jogler C."/>
        </authorList>
    </citation>
    <scope>NUCLEOTIDE SEQUENCE [LARGE SCALE GENOMIC DNA]</scope>
    <source>
        <strain evidence="2 3">K22_7</strain>
    </source>
</reference>